<accession>A0A1F7JFN1</accession>
<dbReference type="SUPFAM" id="SSF52413">
    <property type="entry name" value="UDP-glucose/GDP-mannose dehydrogenase C-terminal domain"/>
    <property type="match status" value="1"/>
</dbReference>
<organism evidence="12 13">
    <name type="scientific">Candidatus Roizmanbacteria bacterium RIFCSPLOWO2_02_FULL_36_11</name>
    <dbReference type="NCBI Taxonomy" id="1802071"/>
    <lineage>
        <taxon>Bacteria</taxon>
        <taxon>Candidatus Roizmaniibacteriota</taxon>
    </lineage>
</organism>
<feature type="binding site" evidence="9">
    <location>
        <position position="257"/>
    </location>
    <ligand>
        <name>substrate</name>
    </ligand>
</feature>
<feature type="binding site" evidence="10">
    <location>
        <position position="324"/>
    </location>
    <ligand>
        <name>NAD(+)</name>
        <dbReference type="ChEBI" id="CHEBI:57540"/>
    </ligand>
</feature>
<feature type="binding site" evidence="9">
    <location>
        <begin position="152"/>
        <end position="155"/>
    </location>
    <ligand>
        <name>substrate</name>
    </ligand>
</feature>
<dbReference type="NCBIfam" id="TIGR03026">
    <property type="entry name" value="NDP-sugDHase"/>
    <property type="match status" value="1"/>
</dbReference>
<dbReference type="PANTHER" id="PTHR43750:SF3">
    <property type="entry name" value="UDP-GLUCOSE 6-DEHYDROGENASE TUAD"/>
    <property type="match status" value="1"/>
</dbReference>
<dbReference type="AlphaFoldDB" id="A0A1F7JFN1"/>
<dbReference type="SUPFAM" id="SSF51735">
    <property type="entry name" value="NAD(P)-binding Rossmann-fold domains"/>
    <property type="match status" value="1"/>
</dbReference>
<feature type="binding site" evidence="9">
    <location>
        <position position="317"/>
    </location>
    <ligand>
        <name>substrate</name>
    </ligand>
</feature>
<dbReference type="GO" id="GO:0000271">
    <property type="term" value="P:polysaccharide biosynthetic process"/>
    <property type="evidence" value="ECO:0007669"/>
    <property type="project" value="InterPro"/>
</dbReference>
<feature type="binding site" evidence="10">
    <location>
        <position position="263"/>
    </location>
    <ligand>
        <name>NAD(+)</name>
        <dbReference type="ChEBI" id="CHEBI:57540"/>
    </ligand>
</feature>
<evidence type="ECO:0000256" key="8">
    <source>
        <dbReference type="PIRSR" id="PIRSR500134-1"/>
    </source>
</evidence>
<dbReference type="InterPro" id="IPR008927">
    <property type="entry name" value="6-PGluconate_DH-like_C_sf"/>
</dbReference>
<evidence type="ECO:0000313" key="12">
    <source>
        <dbReference type="EMBL" id="OGK54411.1"/>
    </source>
</evidence>
<feature type="active site" description="Nucleophile" evidence="8">
    <location>
        <position position="260"/>
    </location>
</feature>
<comment type="pathway">
    <text evidence="1">Nucleotide-sugar biosynthesis; UDP-alpha-D-glucuronate biosynthesis; UDP-alpha-D-glucuronate from UDP-alpha-D-glucose: step 1/1.</text>
</comment>
<dbReference type="Gene3D" id="3.40.50.720">
    <property type="entry name" value="NAD(P)-binding Rossmann-like Domain"/>
    <property type="match status" value="2"/>
</dbReference>
<dbReference type="Pfam" id="PF03720">
    <property type="entry name" value="UDPG_MGDP_dh_C"/>
    <property type="match status" value="1"/>
</dbReference>
<dbReference type="EMBL" id="MGAV01000016">
    <property type="protein sequence ID" value="OGK54411.1"/>
    <property type="molecule type" value="Genomic_DNA"/>
</dbReference>
<dbReference type="Pfam" id="PF00984">
    <property type="entry name" value="UDPG_MGDP_dh"/>
    <property type="match status" value="1"/>
</dbReference>
<dbReference type="InterPro" id="IPR028357">
    <property type="entry name" value="UDPglc_DH_bac"/>
</dbReference>
<dbReference type="PIRSF" id="PIRSF500134">
    <property type="entry name" value="UDPglc_DH_bac"/>
    <property type="match status" value="1"/>
</dbReference>
<dbReference type="EC" id="1.1.1.22" evidence="3 7"/>
<dbReference type="Gene3D" id="1.20.5.100">
    <property type="entry name" value="Cytochrome c1, transmembrane anchor, C-terminal"/>
    <property type="match status" value="1"/>
</dbReference>
<feature type="binding site" evidence="10">
    <location>
        <position position="122"/>
    </location>
    <ligand>
        <name>NAD(+)</name>
        <dbReference type="ChEBI" id="CHEBI:57540"/>
    </ligand>
</feature>
<comment type="similarity">
    <text evidence="2 7">Belongs to the UDP-glucose/GDP-mannose dehydrogenase family.</text>
</comment>
<feature type="binding site" evidence="10">
    <location>
        <position position="35"/>
    </location>
    <ligand>
        <name>NAD(+)</name>
        <dbReference type="ChEBI" id="CHEBI:57540"/>
    </ligand>
</feature>
<name>A0A1F7JFN1_9BACT</name>
<sequence length="427" mass="47751">MTISVIGHGYVGLITACVFADLGNKVYCIGRNKIKLQRLAKGDPLIFEPGLEEVLKINLKTNRISFTDEYESSISQSEIIFIAVGTPSQENGDADLLSIYSVVKKIAPYLNKNYCVISCKSTVPVGTNRKIEQMIKQVNPDAKFDVASCPEFLREGTALHDTFTPDRIVIGSDSKKAIQVLLKLHKPLKGERVIVKLESAEVIKYASNAILATKISFANLIALLCEKTNANVEEVLDGVGLDKRIGRHFLYPGIGYGGSCFPKDVKALIMTGEKNKIDVSLLHAVEKINQTVRYNYLSKIIKYSKGKKLAVWGLAFKPNTDDIREAPSLYIIKDLISKGYKIKAYDPEATANFKKIIYDKIEYMSNPYDACINADCLLILTEWNEFKHADLKQVKKLLNDPLIIDGRNIYDHQYLSELGYKYIAFGS</sequence>
<evidence type="ECO:0000256" key="10">
    <source>
        <dbReference type="PIRSR" id="PIRSR500134-3"/>
    </source>
</evidence>
<evidence type="ECO:0000313" key="13">
    <source>
        <dbReference type="Proteomes" id="UP000177418"/>
    </source>
</evidence>
<dbReference type="SMART" id="SM00984">
    <property type="entry name" value="UDPG_MGDP_dh_C"/>
    <property type="match status" value="1"/>
</dbReference>
<dbReference type="Pfam" id="PF03721">
    <property type="entry name" value="UDPG_MGDP_dh_N"/>
    <property type="match status" value="1"/>
</dbReference>
<evidence type="ECO:0000256" key="6">
    <source>
        <dbReference type="ARBA" id="ARBA00047473"/>
    </source>
</evidence>
<evidence type="ECO:0000256" key="4">
    <source>
        <dbReference type="ARBA" id="ARBA00023002"/>
    </source>
</evidence>
<dbReference type="InterPro" id="IPR014027">
    <property type="entry name" value="UDP-Glc/GDP-Man_DH_C"/>
</dbReference>
<reference evidence="12 13" key="1">
    <citation type="journal article" date="2016" name="Nat. Commun.">
        <title>Thousands of microbial genomes shed light on interconnected biogeochemical processes in an aquifer system.</title>
        <authorList>
            <person name="Anantharaman K."/>
            <person name="Brown C.T."/>
            <person name="Hug L.A."/>
            <person name="Sharon I."/>
            <person name="Castelle C.J."/>
            <person name="Probst A.J."/>
            <person name="Thomas B.C."/>
            <person name="Singh A."/>
            <person name="Wilkins M.J."/>
            <person name="Karaoz U."/>
            <person name="Brodie E.L."/>
            <person name="Williams K.H."/>
            <person name="Hubbard S.S."/>
            <person name="Banfield J.F."/>
        </authorList>
    </citation>
    <scope>NUCLEOTIDE SEQUENCE [LARGE SCALE GENOMIC DNA]</scope>
</reference>
<evidence type="ECO:0000256" key="2">
    <source>
        <dbReference type="ARBA" id="ARBA00006601"/>
    </source>
</evidence>
<comment type="catalytic activity">
    <reaction evidence="6 7">
        <text>UDP-alpha-D-glucose + 2 NAD(+) + H2O = UDP-alpha-D-glucuronate + 2 NADH + 3 H(+)</text>
        <dbReference type="Rhea" id="RHEA:23596"/>
        <dbReference type="ChEBI" id="CHEBI:15377"/>
        <dbReference type="ChEBI" id="CHEBI:15378"/>
        <dbReference type="ChEBI" id="CHEBI:57540"/>
        <dbReference type="ChEBI" id="CHEBI:57945"/>
        <dbReference type="ChEBI" id="CHEBI:58052"/>
        <dbReference type="ChEBI" id="CHEBI:58885"/>
        <dbReference type="EC" id="1.1.1.22"/>
    </reaction>
</comment>
<dbReference type="InterPro" id="IPR014026">
    <property type="entry name" value="UDP-Glc/GDP-Man_DH_dimer"/>
</dbReference>
<feature type="binding site" evidence="9">
    <location>
        <begin position="249"/>
        <end position="253"/>
    </location>
    <ligand>
        <name>substrate</name>
    </ligand>
</feature>
<dbReference type="GO" id="GO:0006065">
    <property type="term" value="P:UDP-glucuronate biosynthetic process"/>
    <property type="evidence" value="ECO:0007669"/>
    <property type="project" value="UniProtKB-UniPathway"/>
</dbReference>
<comment type="caution">
    <text evidence="12">The sequence shown here is derived from an EMBL/GenBank/DDBJ whole genome shotgun (WGS) entry which is preliminary data.</text>
</comment>
<dbReference type="GO" id="GO:0003979">
    <property type="term" value="F:UDP-glucose 6-dehydrogenase activity"/>
    <property type="evidence" value="ECO:0007669"/>
    <property type="project" value="UniProtKB-EC"/>
</dbReference>
<dbReference type="SUPFAM" id="SSF48179">
    <property type="entry name" value="6-phosphogluconate dehydrogenase C-terminal domain-like"/>
    <property type="match status" value="1"/>
</dbReference>
<feature type="binding site" evidence="10">
    <location>
        <position position="86"/>
    </location>
    <ligand>
        <name>NAD(+)</name>
        <dbReference type="ChEBI" id="CHEBI:57540"/>
    </ligand>
</feature>
<dbReference type="PANTHER" id="PTHR43750">
    <property type="entry name" value="UDP-GLUCOSE 6-DEHYDROGENASE TUAD"/>
    <property type="match status" value="1"/>
</dbReference>
<evidence type="ECO:0000259" key="11">
    <source>
        <dbReference type="SMART" id="SM00984"/>
    </source>
</evidence>
<dbReference type="InterPro" id="IPR017476">
    <property type="entry name" value="UDP-Glc/GDP-Man"/>
</dbReference>
<dbReference type="PIRSF" id="PIRSF000124">
    <property type="entry name" value="UDPglc_GDPman_dh"/>
    <property type="match status" value="1"/>
</dbReference>
<dbReference type="UniPathway" id="UPA00038">
    <property type="reaction ID" value="UER00491"/>
</dbReference>
<protein>
    <recommendedName>
        <fullName evidence="3 7">UDP-glucose 6-dehydrogenase</fullName>
        <ecNumber evidence="3 7">1.1.1.22</ecNumber>
    </recommendedName>
</protein>
<feature type="binding site" evidence="9">
    <location>
        <position position="204"/>
    </location>
    <ligand>
        <name>substrate</name>
    </ligand>
</feature>
<dbReference type="InterPro" id="IPR001732">
    <property type="entry name" value="UDP-Glc/GDP-Man_DH_N"/>
</dbReference>
<proteinExistence type="inferred from homology"/>
<evidence type="ECO:0000256" key="7">
    <source>
        <dbReference type="PIRNR" id="PIRNR000124"/>
    </source>
</evidence>
<evidence type="ECO:0000256" key="3">
    <source>
        <dbReference type="ARBA" id="ARBA00012954"/>
    </source>
</evidence>
<feature type="domain" description="UDP-glucose/GDP-mannose dehydrogenase C-terminal" evidence="11">
    <location>
        <begin position="310"/>
        <end position="412"/>
    </location>
</feature>
<gene>
    <name evidence="12" type="ORF">A3H78_03780</name>
</gene>
<dbReference type="InterPro" id="IPR036291">
    <property type="entry name" value="NAD(P)-bd_dom_sf"/>
</dbReference>
<feature type="binding site" evidence="10">
    <location>
        <position position="155"/>
    </location>
    <ligand>
        <name>NAD(+)</name>
        <dbReference type="ChEBI" id="CHEBI:57540"/>
    </ligand>
</feature>
<keyword evidence="5 7" id="KW-0520">NAD</keyword>
<keyword evidence="4 7" id="KW-0560">Oxidoreductase</keyword>
<dbReference type="InterPro" id="IPR036220">
    <property type="entry name" value="UDP-Glc/GDP-Man_DH_C_sf"/>
</dbReference>
<evidence type="ECO:0000256" key="9">
    <source>
        <dbReference type="PIRSR" id="PIRSR500134-2"/>
    </source>
</evidence>
<dbReference type="Proteomes" id="UP000177418">
    <property type="component" value="Unassembled WGS sequence"/>
</dbReference>
<evidence type="ECO:0000256" key="1">
    <source>
        <dbReference type="ARBA" id="ARBA00004701"/>
    </source>
</evidence>
<evidence type="ECO:0000256" key="5">
    <source>
        <dbReference type="ARBA" id="ARBA00023027"/>
    </source>
</evidence>
<dbReference type="GO" id="GO:0051287">
    <property type="term" value="F:NAD binding"/>
    <property type="evidence" value="ECO:0007669"/>
    <property type="project" value="InterPro"/>
</dbReference>